<dbReference type="Proteomes" id="UP000297248">
    <property type="component" value="Unassembled WGS sequence"/>
</dbReference>
<dbReference type="PANTHER" id="PTHR30001">
    <property type="entry name" value="RIBONUCLEASE"/>
    <property type="match status" value="1"/>
</dbReference>
<dbReference type="InterPro" id="IPR019307">
    <property type="entry name" value="RNA-bd_AU-1/RNase_E/G"/>
</dbReference>
<evidence type="ECO:0000313" key="10">
    <source>
        <dbReference type="Proteomes" id="UP000583101"/>
    </source>
</evidence>
<dbReference type="NCBIfam" id="TIGR00757">
    <property type="entry name" value="RNaseEG"/>
    <property type="match status" value="1"/>
</dbReference>
<dbReference type="InterPro" id="IPR004659">
    <property type="entry name" value="RNase_E/G"/>
</dbReference>
<comment type="cofactor">
    <cofactor evidence="1">
        <name>Mg(2+)</name>
        <dbReference type="ChEBI" id="CHEBI:18420"/>
    </cofactor>
</comment>
<organism evidence="8 9">
    <name type="scientific">Mucilaginibacter phyllosphaerae</name>
    <dbReference type="NCBI Taxonomy" id="1812349"/>
    <lineage>
        <taxon>Bacteria</taxon>
        <taxon>Pseudomonadati</taxon>
        <taxon>Bacteroidota</taxon>
        <taxon>Sphingobacteriia</taxon>
        <taxon>Sphingobacteriales</taxon>
        <taxon>Sphingobacteriaceae</taxon>
        <taxon>Mucilaginibacter</taxon>
    </lineage>
</organism>
<dbReference type="GO" id="GO:0006364">
    <property type="term" value="P:rRNA processing"/>
    <property type="evidence" value="ECO:0007669"/>
    <property type="project" value="TreeGrafter"/>
</dbReference>
<reference evidence="8" key="2">
    <citation type="submission" date="2019-03" db="EMBL/GenBank/DDBJ databases">
        <authorList>
            <person name="Yan Y.-Q."/>
            <person name="Du Z.-J."/>
        </authorList>
    </citation>
    <scope>NUCLEOTIDE SEQUENCE</scope>
    <source>
        <strain evidence="8">PP-F2FG21</strain>
    </source>
</reference>
<proteinExistence type="predicted"/>
<dbReference type="Gene3D" id="2.40.50.140">
    <property type="entry name" value="Nucleic acid-binding proteins"/>
    <property type="match status" value="1"/>
</dbReference>
<dbReference type="OrthoDB" id="9804278at2"/>
<dbReference type="EC" id="3.1.26.-" evidence="7"/>
<comment type="caution">
    <text evidence="8">The sequence shown here is derived from an EMBL/GenBank/DDBJ whole genome shotgun (WGS) entry which is preliminary data.</text>
</comment>
<dbReference type="Proteomes" id="UP000583101">
    <property type="component" value="Unassembled WGS sequence"/>
</dbReference>
<evidence type="ECO:0000313" key="9">
    <source>
        <dbReference type="Proteomes" id="UP000297248"/>
    </source>
</evidence>
<evidence type="ECO:0000256" key="4">
    <source>
        <dbReference type="ARBA" id="ARBA00022842"/>
    </source>
</evidence>
<evidence type="ECO:0000313" key="8">
    <source>
        <dbReference type="EMBL" id="TEW66422.1"/>
    </source>
</evidence>
<dbReference type="SMART" id="SM00316">
    <property type="entry name" value="S1"/>
    <property type="match status" value="1"/>
</dbReference>
<keyword evidence="10" id="KW-1185">Reference proteome</keyword>
<dbReference type="InterPro" id="IPR012340">
    <property type="entry name" value="NA-bd_OB-fold"/>
</dbReference>
<dbReference type="PANTHER" id="PTHR30001:SF0">
    <property type="entry name" value="RIBONUCLEASE G"/>
    <property type="match status" value="1"/>
</dbReference>
<sequence length="516" mass="58780">MIKELIIDSSPNGATIALLQDRQLVELHKEQITNNYTVGDIYLGRIKKIMPSLNAAFVDVGYEKDAFLHYLDLGPQVQSLLKLTKQVRSGGYQSKLLDNFKPEADINKGGKISDVLLKGALIPVQIAKEPISTKGPRLSSDLSIAGRYVVLVPFSEVISISKKIKSNTERTRLRKVVESIKPKHFGVIIRTVSEGKGVQELQKDLLDLISKWETFVTKLHGTEPSKKVLGEIGRTSTILRDILNPDFQHIYVNEQSMYEEVRSYIHEISPDLEGIVRLHKHKEPLFEHHGVDKQIKSTFGKTVNLAGGAYLVIEHTEALHVIDVNSGNRTANKENQEENAYQVNKEAAKEIARQLRLRDMGGIVVVDFIDMHKPTNRKELFDYLKAQMADDRAKHTILPPSKFGLIQITRQRVRPEMNIVTSEVCPACGGTGSIRPTVLLIDDIENNFNYILEEQNEKNITLCVHPYIEAYIKKGLYTRQMKWYFKYNQWIRIKSNPAYQITEFKFFSAKDEEIKL</sequence>
<evidence type="ECO:0000259" key="6">
    <source>
        <dbReference type="SMART" id="SM00316"/>
    </source>
</evidence>
<keyword evidence="3 7" id="KW-0378">Hydrolase</keyword>
<dbReference type="CDD" id="cd04453">
    <property type="entry name" value="S1_RNase_E"/>
    <property type="match status" value="1"/>
</dbReference>
<keyword evidence="5" id="KW-0694">RNA-binding</keyword>
<reference evidence="8 9" key="1">
    <citation type="journal article" date="2016" name="Int. J. Syst. Evol. Microbiol.">
        <title>Proposal of Mucilaginibacter phyllosphaerae sp. nov. isolated from the phyllosphere of Galium album.</title>
        <authorList>
            <person name="Aydogan E.L."/>
            <person name="Busse H.J."/>
            <person name="Moser G."/>
            <person name="Muller C."/>
            <person name="Kampfer P."/>
            <person name="Glaeser S.P."/>
        </authorList>
    </citation>
    <scope>NUCLEOTIDE SEQUENCE [LARGE SCALE GENOMIC DNA]</scope>
    <source>
        <strain evidence="8 9">PP-F2FG21</strain>
    </source>
</reference>
<feature type="domain" description="S1 motif" evidence="6">
    <location>
        <begin position="37"/>
        <end position="141"/>
    </location>
</feature>
<dbReference type="EMBL" id="SNQG01000003">
    <property type="protein sequence ID" value="TEW66422.1"/>
    <property type="molecule type" value="Genomic_DNA"/>
</dbReference>
<dbReference type="GO" id="GO:0046872">
    <property type="term" value="F:metal ion binding"/>
    <property type="evidence" value="ECO:0007669"/>
    <property type="project" value="UniProtKB-KW"/>
</dbReference>
<dbReference type="AlphaFoldDB" id="A0A4Y8ADZ2"/>
<name>A0A4Y8ADZ2_9SPHI</name>
<evidence type="ECO:0000313" key="7">
    <source>
        <dbReference type="EMBL" id="MBB3970027.1"/>
    </source>
</evidence>
<protein>
    <submittedName>
        <fullName evidence="7">Ribonuclease G</fullName>
        <ecNumber evidence="7">3.1.26.-</ecNumber>
    </submittedName>
    <submittedName>
        <fullName evidence="8">Rne/Rng family ribonuclease</fullName>
    </submittedName>
</protein>
<dbReference type="GO" id="GO:0004540">
    <property type="term" value="F:RNA nuclease activity"/>
    <property type="evidence" value="ECO:0007669"/>
    <property type="project" value="InterPro"/>
</dbReference>
<dbReference type="EMBL" id="JACIEG010000005">
    <property type="protein sequence ID" value="MBB3970027.1"/>
    <property type="molecule type" value="Genomic_DNA"/>
</dbReference>
<keyword evidence="2" id="KW-0479">Metal-binding</keyword>
<dbReference type="GO" id="GO:0016787">
    <property type="term" value="F:hydrolase activity"/>
    <property type="evidence" value="ECO:0007669"/>
    <property type="project" value="UniProtKB-KW"/>
</dbReference>
<keyword evidence="4" id="KW-0460">Magnesium</keyword>
<dbReference type="RefSeq" id="WP_134336033.1">
    <property type="nucleotide sequence ID" value="NZ_BMCZ01000003.1"/>
</dbReference>
<reference evidence="7 10" key="3">
    <citation type="submission" date="2020-08" db="EMBL/GenBank/DDBJ databases">
        <title>Genomic Encyclopedia of Type Strains, Phase IV (KMG-IV): sequencing the most valuable type-strain genomes for metagenomic binning, comparative biology and taxonomic classification.</title>
        <authorList>
            <person name="Goeker M."/>
        </authorList>
    </citation>
    <scope>NUCLEOTIDE SEQUENCE [LARGE SCALE GENOMIC DNA]</scope>
    <source>
        <strain evidence="7 10">DSM 100995</strain>
    </source>
</reference>
<evidence type="ECO:0000256" key="1">
    <source>
        <dbReference type="ARBA" id="ARBA00001946"/>
    </source>
</evidence>
<accession>A0A4Y8ADZ2</accession>
<evidence type="ECO:0000256" key="5">
    <source>
        <dbReference type="ARBA" id="ARBA00022884"/>
    </source>
</evidence>
<dbReference type="GO" id="GO:0003723">
    <property type="term" value="F:RNA binding"/>
    <property type="evidence" value="ECO:0007669"/>
    <property type="project" value="UniProtKB-KW"/>
</dbReference>
<evidence type="ECO:0000256" key="3">
    <source>
        <dbReference type="ARBA" id="ARBA00022801"/>
    </source>
</evidence>
<gene>
    <name evidence="8" type="ORF">E2R65_08305</name>
    <name evidence="7" type="ORF">GGR35_002643</name>
</gene>
<evidence type="ECO:0000256" key="2">
    <source>
        <dbReference type="ARBA" id="ARBA00022723"/>
    </source>
</evidence>
<dbReference type="InterPro" id="IPR003029">
    <property type="entry name" value="S1_domain"/>
</dbReference>
<dbReference type="SUPFAM" id="SSF50249">
    <property type="entry name" value="Nucleic acid-binding proteins"/>
    <property type="match status" value="1"/>
</dbReference>
<dbReference type="Pfam" id="PF10150">
    <property type="entry name" value="RNase_E_G"/>
    <property type="match status" value="1"/>
</dbReference>
<dbReference type="GO" id="GO:0005737">
    <property type="term" value="C:cytoplasm"/>
    <property type="evidence" value="ECO:0007669"/>
    <property type="project" value="TreeGrafter"/>
</dbReference>